<dbReference type="EMBL" id="JAEVFJ010000075">
    <property type="protein sequence ID" value="KAH8073015.1"/>
    <property type="molecule type" value="Genomic_DNA"/>
</dbReference>
<keyword evidence="2" id="KW-1185">Reference proteome</keyword>
<feature type="non-terminal residue" evidence="1">
    <location>
        <position position="1"/>
    </location>
</feature>
<comment type="caution">
    <text evidence="1">The sequence shown here is derived from an EMBL/GenBank/DDBJ whole genome shotgun (WGS) entry which is preliminary data.</text>
</comment>
<accession>A0A8K0UEZ1</accession>
<reference evidence="1" key="1">
    <citation type="journal article" date="2021" name="New Phytol.">
        <title>Evolutionary innovations through gain and loss of genes in the ectomycorrhizal Boletales.</title>
        <authorList>
            <person name="Wu G."/>
            <person name="Miyauchi S."/>
            <person name="Morin E."/>
            <person name="Kuo A."/>
            <person name="Drula E."/>
            <person name="Varga T."/>
            <person name="Kohler A."/>
            <person name="Feng B."/>
            <person name="Cao Y."/>
            <person name="Lipzen A."/>
            <person name="Daum C."/>
            <person name="Hundley H."/>
            <person name="Pangilinan J."/>
            <person name="Johnson J."/>
            <person name="Barry K."/>
            <person name="LaButti K."/>
            <person name="Ng V."/>
            <person name="Ahrendt S."/>
            <person name="Min B."/>
            <person name="Choi I.G."/>
            <person name="Park H."/>
            <person name="Plett J.M."/>
            <person name="Magnuson J."/>
            <person name="Spatafora J.W."/>
            <person name="Nagy L.G."/>
            <person name="Henrissat B."/>
            <person name="Grigoriev I.V."/>
            <person name="Yang Z.L."/>
            <person name="Xu J."/>
            <person name="Martin F.M."/>
        </authorList>
    </citation>
    <scope>NUCLEOTIDE SEQUENCE</scope>
    <source>
        <strain evidence="1">KKN 215</strain>
    </source>
</reference>
<evidence type="ECO:0000313" key="1">
    <source>
        <dbReference type="EMBL" id="KAH8073015.1"/>
    </source>
</evidence>
<dbReference type="OrthoDB" id="3056235at2759"/>
<dbReference type="AlphaFoldDB" id="A0A8K0UEZ1"/>
<gene>
    <name evidence="1" type="ORF">BXZ70DRAFT_902915</name>
</gene>
<name>A0A8K0UEZ1_9AGAR</name>
<proteinExistence type="predicted"/>
<protein>
    <submittedName>
        <fullName evidence="1">Uncharacterized protein</fullName>
    </submittedName>
</protein>
<evidence type="ECO:0000313" key="2">
    <source>
        <dbReference type="Proteomes" id="UP000813824"/>
    </source>
</evidence>
<dbReference type="Proteomes" id="UP000813824">
    <property type="component" value="Unassembled WGS sequence"/>
</dbReference>
<organism evidence="1 2">
    <name type="scientific">Cristinia sonorae</name>
    <dbReference type="NCBI Taxonomy" id="1940300"/>
    <lineage>
        <taxon>Eukaryota</taxon>
        <taxon>Fungi</taxon>
        <taxon>Dikarya</taxon>
        <taxon>Basidiomycota</taxon>
        <taxon>Agaricomycotina</taxon>
        <taxon>Agaricomycetes</taxon>
        <taxon>Agaricomycetidae</taxon>
        <taxon>Agaricales</taxon>
        <taxon>Pleurotineae</taxon>
        <taxon>Stephanosporaceae</taxon>
        <taxon>Cristinia</taxon>
    </lineage>
</organism>
<sequence length="259" mass="29754">LTACIWTSDIELDLLPGWMAKWPGLVSLVVVATAQIDSPEFIRLTQRISFFRDQFPRSGWLSLHVLHLDPRTPNNPNAFLNLARLLSPTPRVALFPGNLSVVPTKALYRSYFGDASSLAKNSSHRPMIFTSRGQTTYPFSALAPVVMNRDDPLWCTERFFPYVSRELDWAECMWQVWLENFGDIDIKQTTDWVRGVSATPDPTDMVTKLRRRLSGKYRSETCMLATRQLAALKTPERRSADAKKSRWLKRNCREWMTLA</sequence>